<dbReference type="RefSeq" id="WP_143905637.1">
    <property type="nucleotide sequence ID" value="NZ_CP041765.1"/>
</dbReference>
<dbReference type="EMBL" id="CP041765">
    <property type="protein sequence ID" value="QDQ96194.1"/>
    <property type="molecule type" value="Genomic_DNA"/>
</dbReference>
<accession>A0A516WZC0</accession>
<dbReference type="OrthoDB" id="5168853at2"/>
<comment type="similarity">
    <text evidence="1">Belongs to the FMO family.</text>
</comment>
<gene>
    <name evidence="7" type="ORF">FO059_01100</name>
</gene>
<evidence type="ECO:0000256" key="4">
    <source>
        <dbReference type="ARBA" id="ARBA00022827"/>
    </source>
</evidence>
<name>A0A516WZC0_9ACTN</name>
<dbReference type="SUPFAM" id="SSF51905">
    <property type="entry name" value="FAD/NAD(P)-binding domain"/>
    <property type="match status" value="2"/>
</dbReference>
<dbReference type="AlphaFoldDB" id="A0A516WZC0"/>
<reference evidence="7 8" key="1">
    <citation type="submission" date="2019-07" db="EMBL/GenBank/DDBJ databases">
        <title>Tomitella cavernea sp. nov., an actinomycete isolated from soil.</title>
        <authorList>
            <person name="Cheng J."/>
        </authorList>
    </citation>
    <scope>NUCLEOTIDE SEQUENCE [LARGE SCALE GENOMIC DNA]</scope>
    <source>
        <strain evidence="7 8">HY188</strain>
    </source>
</reference>
<evidence type="ECO:0000313" key="7">
    <source>
        <dbReference type="EMBL" id="QDQ96194.1"/>
    </source>
</evidence>
<keyword evidence="3" id="KW-0285">Flavoprotein</keyword>
<evidence type="ECO:0000256" key="2">
    <source>
        <dbReference type="ARBA" id="ARBA00010139"/>
    </source>
</evidence>
<dbReference type="InterPro" id="IPR020946">
    <property type="entry name" value="Flavin_mOase-like"/>
</dbReference>
<sequence length="494" mass="54051">MNIGIIGAGFAGLASARVLRALGHQVTVYEKAPDVGGVWSATRRYPGLRTQNNKGSYSLSDMAMPRSFPQWPTSAQVQEYLEDYTAKFDLSAVLRLATEVTSALPTVGGGWDVTARAADGAEDTTHYDHLVVASGIFSRPFIPAYEGIDDLEKAGGQLIPANELHSLDQVRGKHAVIVGYGKSACDIAVETAAVARSTTVVARNLLWKMPRHVKGIINYKYLLLTRLGESLFPYRRLKGVERFLHARGSAVANGMLGGVEKITSGQLRLKALGLLPPGTFADIARSTVSLATEGFFEAVSEGRIAVQRDTRIVRFLEKDGAPHAELANGEVIHADIVLAATGWTQEIPFLPPSVMERLVDENGDFLLYRQIHPIHVDDLSFAGYNSSFLSPLSAEVSAIWIGSLLGGNHRAPSREEMLDETRQRLAWMRERTRGKHAHGTNLIPFSVHNIDEVLSDVGMDVSRATKIKQWLLPFSPQDYRHITPRLAKTLQAAA</sequence>
<protein>
    <submittedName>
        <fullName evidence="7">NAD(P)/FAD-dependent oxidoreductase</fullName>
    </submittedName>
</protein>
<keyword evidence="6" id="KW-0560">Oxidoreductase</keyword>
<dbReference type="Pfam" id="PF00743">
    <property type="entry name" value="FMO-like"/>
    <property type="match status" value="2"/>
</dbReference>
<dbReference type="InterPro" id="IPR050346">
    <property type="entry name" value="FMO-like"/>
</dbReference>
<keyword evidence="4" id="KW-0274">FAD</keyword>
<evidence type="ECO:0000256" key="1">
    <source>
        <dbReference type="ARBA" id="ARBA00009183"/>
    </source>
</evidence>
<dbReference type="Gene3D" id="3.50.50.60">
    <property type="entry name" value="FAD/NAD(P)-binding domain"/>
    <property type="match status" value="1"/>
</dbReference>
<comment type="similarity">
    <text evidence="2">Belongs to the FAD-binding monooxygenase family.</text>
</comment>
<dbReference type="GO" id="GO:0050661">
    <property type="term" value="F:NADP binding"/>
    <property type="evidence" value="ECO:0007669"/>
    <property type="project" value="InterPro"/>
</dbReference>
<reference evidence="7 8" key="2">
    <citation type="submission" date="2019-07" db="EMBL/GenBank/DDBJ databases">
        <authorList>
            <person name="Huang Y."/>
        </authorList>
    </citation>
    <scope>NUCLEOTIDE SEQUENCE [LARGE SCALE GENOMIC DNA]</scope>
    <source>
        <strain evidence="7 8">HY188</strain>
    </source>
</reference>
<proteinExistence type="inferred from homology"/>
<dbReference type="InterPro" id="IPR000960">
    <property type="entry name" value="Flavin_mOase"/>
</dbReference>
<evidence type="ECO:0000256" key="6">
    <source>
        <dbReference type="ARBA" id="ARBA00023002"/>
    </source>
</evidence>
<dbReference type="PRINTS" id="PR00370">
    <property type="entry name" value="FMOXYGENASE"/>
</dbReference>
<dbReference type="GO" id="GO:0004499">
    <property type="term" value="F:N,N-dimethylaniline monooxygenase activity"/>
    <property type="evidence" value="ECO:0007669"/>
    <property type="project" value="InterPro"/>
</dbReference>
<dbReference type="PANTHER" id="PTHR23023">
    <property type="entry name" value="DIMETHYLANILINE MONOOXYGENASE"/>
    <property type="match status" value="1"/>
</dbReference>
<organism evidence="7 8">
    <name type="scientific">Tomitella fengzijianii</name>
    <dbReference type="NCBI Taxonomy" id="2597660"/>
    <lineage>
        <taxon>Bacteria</taxon>
        <taxon>Bacillati</taxon>
        <taxon>Actinomycetota</taxon>
        <taxon>Actinomycetes</taxon>
        <taxon>Mycobacteriales</taxon>
        <taxon>Tomitella</taxon>
    </lineage>
</organism>
<keyword evidence="5" id="KW-0521">NADP</keyword>
<dbReference type="KEGG" id="toy:FO059_01100"/>
<evidence type="ECO:0000313" key="8">
    <source>
        <dbReference type="Proteomes" id="UP000317344"/>
    </source>
</evidence>
<dbReference type="GO" id="GO:0050660">
    <property type="term" value="F:flavin adenine dinucleotide binding"/>
    <property type="evidence" value="ECO:0007669"/>
    <property type="project" value="InterPro"/>
</dbReference>
<dbReference type="Proteomes" id="UP000317344">
    <property type="component" value="Chromosome"/>
</dbReference>
<evidence type="ECO:0000256" key="3">
    <source>
        <dbReference type="ARBA" id="ARBA00022630"/>
    </source>
</evidence>
<evidence type="ECO:0000256" key="5">
    <source>
        <dbReference type="ARBA" id="ARBA00022857"/>
    </source>
</evidence>
<dbReference type="PIRSF" id="PIRSF000332">
    <property type="entry name" value="FMO"/>
    <property type="match status" value="1"/>
</dbReference>
<dbReference type="InterPro" id="IPR036188">
    <property type="entry name" value="FAD/NAD-bd_sf"/>
</dbReference>
<keyword evidence="8" id="KW-1185">Reference proteome</keyword>